<evidence type="ECO:0000256" key="2">
    <source>
        <dbReference type="ARBA" id="ARBA00023002"/>
    </source>
</evidence>
<dbReference type="Proteomes" id="UP001595773">
    <property type="component" value="Unassembled WGS sequence"/>
</dbReference>
<sequence length="245" mass="25909">MTGNTILITGGTSGIGLGLAQRFQDEGNTVIIAGRRRALLESISANNPGIFGLPLDVDDPASINALRDTVLRDYPELNVLITAAGIMHPENLLDPAHLSTAEATISSNLLGPIRTITALAPLLVGKPDATIITVSSGLAFVPLSATPTYNATKAGIHAYSEVLRQQLSPAGIQVLELIPPAVRTALMGSQEAENAMPLDEFLSEVMSILHEDPDAKEILVENVKPLRFAAAQGTYDKIFALLADR</sequence>
<name>A0ABV8QYN4_9MICC</name>
<comment type="caution">
    <text evidence="3">The sequence shown here is derived from an EMBL/GenBank/DDBJ whole genome shotgun (WGS) entry which is preliminary data.</text>
</comment>
<dbReference type="EMBL" id="JBHSCQ010000005">
    <property type="protein sequence ID" value="MFC4264832.1"/>
    <property type="molecule type" value="Genomic_DNA"/>
</dbReference>
<dbReference type="SUPFAM" id="SSF51735">
    <property type="entry name" value="NAD(P)-binding Rossmann-fold domains"/>
    <property type="match status" value="1"/>
</dbReference>
<dbReference type="InterPro" id="IPR002347">
    <property type="entry name" value="SDR_fam"/>
</dbReference>
<dbReference type="PRINTS" id="PR00081">
    <property type="entry name" value="GDHRDH"/>
</dbReference>
<dbReference type="PROSITE" id="PS00061">
    <property type="entry name" value="ADH_SHORT"/>
    <property type="match status" value="1"/>
</dbReference>
<keyword evidence="4" id="KW-1185">Reference proteome</keyword>
<dbReference type="Gene3D" id="3.40.50.720">
    <property type="entry name" value="NAD(P)-binding Rossmann-like Domain"/>
    <property type="match status" value="1"/>
</dbReference>
<dbReference type="Pfam" id="PF00106">
    <property type="entry name" value="adh_short"/>
    <property type="match status" value="1"/>
</dbReference>
<evidence type="ECO:0000313" key="4">
    <source>
        <dbReference type="Proteomes" id="UP001595773"/>
    </source>
</evidence>
<keyword evidence="2" id="KW-0560">Oxidoreductase</keyword>
<proteinExistence type="inferred from homology"/>
<reference evidence="4" key="1">
    <citation type="journal article" date="2019" name="Int. J. Syst. Evol. Microbiol.">
        <title>The Global Catalogue of Microorganisms (GCM) 10K type strain sequencing project: providing services to taxonomists for standard genome sequencing and annotation.</title>
        <authorList>
            <consortium name="The Broad Institute Genomics Platform"/>
            <consortium name="The Broad Institute Genome Sequencing Center for Infectious Disease"/>
            <person name="Wu L."/>
            <person name="Ma J."/>
        </authorList>
    </citation>
    <scope>NUCLEOTIDE SEQUENCE [LARGE SCALE GENOMIC DNA]</scope>
    <source>
        <strain evidence="4">CGMCC 1.10698</strain>
    </source>
</reference>
<evidence type="ECO:0000256" key="1">
    <source>
        <dbReference type="ARBA" id="ARBA00006484"/>
    </source>
</evidence>
<organism evidence="3 4">
    <name type="scientific">Arthrobacter cryoconiti</name>
    <dbReference type="NCBI Taxonomy" id="748907"/>
    <lineage>
        <taxon>Bacteria</taxon>
        <taxon>Bacillati</taxon>
        <taxon>Actinomycetota</taxon>
        <taxon>Actinomycetes</taxon>
        <taxon>Micrococcales</taxon>
        <taxon>Micrococcaceae</taxon>
        <taxon>Arthrobacter</taxon>
    </lineage>
</organism>
<dbReference type="PANTHER" id="PTHR44169">
    <property type="entry name" value="NADPH-DEPENDENT 1-ACYLDIHYDROXYACETONE PHOSPHATE REDUCTASE"/>
    <property type="match status" value="1"/>
</dbReference>
<dbReference type="InterPro" id="IPR036291">
    <property type="entry name" value="NAD(P)-bd_dom_sf"/>
</dbReference>
<accession>A0ABV8QYN4</accession>
<evidence type="ECO:0000313" key="3">
    <source>
        <dbReference type="EMBL" id="MFC4264832.1"/>
    </source>
</evidence>
<comment type="similarity">
    <text evidence="1">Belongs to the short-chain dehydrogenases/reductases (SDR) family.</text>
</comment>
<gene>
    <name evidence="3" type="ORF">ACFOW9_04375</name>
</gene>
<dbReference type="InterPro" id="IPR020904">
    <property type="entry name" value="Sc_DH/Rdtase_CS"/>
</dbReference>
<dbReference type="PANTHER" id="PTHR44169:SF6">
    <property type="entry name" value="NADPH-DEPENDENT 1-ACYLDIHYDROXYACETONE PHOSPHATE REDUCTASE"/>
    <property type="match status" value="1"/>
</dbReference>
<protein>
    <submittedName>
        <fullName evidence="3">SDR family oxidoreductase</fullName>
    </submittedName>
</protein>